<protein>
    <recommendedName>
        <fullName evidence="1">DUF4166 domain-containing protein</fullName>
    </recommendedName>
</protein>
<dbReference type="EMBL" id="AYLO01000123">
    <property type="protein sequence ID" value="ESS69556.1"/>
    <property type="molecule type" value="Genomic_DNA"/>
</dbReference>
<organism evidence="2 3">
    <name type="scientific">Methyloglobulus morosus KoM1</name>
    <dbReference type="NCBI Taxonomy" id="1116472"/>
    <lineage>
        <taxon>Bacteria</taxon>
        <taxon>Pseudomonadati</taxon>
        <taxon>Pseudomonadota</taxon>
        <taxon>Gammaproteobacteria</taxon>
        <taxon>Methylococcales</taxon>
        <taxon>Methylococcaceae</taxon>
        <taxon>Methyloglobulus</taxon>
    </lineage>
</organism>
<proteinExistence type="predicted"/>
<accession>V5DQ84</accession>
<keyword evidence="3" id="KW-1185">Reference proteome</keyword>
<dbReference type="InterPro" id="IPR025311">
    <property type="entry name" value="DUF4166"/>
</dbReference>
<evidence type="ECO:0000313" key="2">
    <source>
        <dbReference type="EMBL" id="ESS69556.1"/>
    </source>
</evidence>
<evidence type="ECO:0000259" key="1">
    <source>
        <dbReference type="Pfam" id="PF13761"/>
    </source>
</evidence>
<dbReference type="Proteomes" id="UP000017842">
    <property type="component" value="Unassembled WGS sequence"/>
</dbReference>
<dbReference type="AlphaFoldDB" id="V5DQ84"/>
<sequence length="197" mass="22590">MSTTPLMQKVLGDNWHHLPPVIQRHYQLQDDHLMVTGTMYVNYPKFVWPMLFITRLMGGLIDMKGNNMSACVEKWIKADKPDTLFWKRTIHADNGKSTVFASRMEYQQGNELIEFVGFGFGLNLKLTVENDMLVYRSNGHLWQIGNIKIPIPDVLFLGHATIIETALSDHSFDLDFKINHPLFGVTYSYGGVFNLNP</sequence>
<dbReference type="STRING" id="1116472.MGMO_133c00160"/>
<comment type="caution">
    <text evidence="2">The sequence shown here is derived from an EMBL/GenBank/DDBJ whole genome shotgun (WGS) entry which is preliminary data.</text>
</comment>
<dbReference type="eggNOG" id="ENOG5030KBF">
    <property type="taxonomic scope" value="Bacteria"/>
</dbReference>
<name>V5DQ84_9GAMM</name>
<feature type="domain" description="DUF4166" evidence="1">
    <location>
        <begin position="18"/>
        <end position="193"/>
    </location>
</feature>
<dbReference type="Pfam" id="PF13761">
    <property type="entry name" value="DUF4166"/>
    <property type="match status" value="1"/>
</dbReference>
<gene>
    <name evidence="2" type="ORF">MGMO_133c00160</name>
</gene>
<dbReference type="RefSeq" id="WP_023496020.1">
    <property type="nucleotide sequence ID" value="NZ_AYLO01000123.1"/>
</dbReference>
<reference evidence="2 3" key="1">
    <citation type="journal article" date="2013" name="Genome Announc.">
        <title>Draft Genome Sequence of the Methanotrophic Gammaproteobacterium Methyloglobulus morosus DSM 22980 Strain KoM1.</title>
        <authorList>
            <person name="Poehlein A."/>
            <person name="Deutzmann J.S."/>
            <person name="Daniel R."/>
            <person name="Simeonova D.D."/>
        </authorList>
    </citation>
    <scope>NUCLEOTIDE SEQUENCE [LARGE SCALE GENOMIC DNA]</scope>
    <source>
        <strain evidence="2 3">KoM1</strain>
    </source>
</reference>
<evidence type="ECO:0000313" key="3">
    <source>
        <dbReference type="Proteomes" id="UP000017842"/>
    </source>
</evidence>